<dbReference type="GO" id="GO:0051539">
    <property type="term" value="F:4 iron, 4 sulfur cluster binding"/>
    <property type="evidence" value="ECO:0007669"/>
    <property type="project" value="UniProtKB-KW"/>
</dbReference>
<sequence length="106" mass="11883">MQTNLIKKIDLLKKKRGAIILVHNYQPPEIQDIADYVGDSLELAKISHRIDCEIIVFCGVHFMAETAKIFNPDKMILIPDEHAGCPMADMITAEQLRGEKESHPGA</sequence>
<evidence type="ECO:0000256" key="8">
    <source>
        <dbReference type="ARBA" id="ARBA00023004"/>
    </source>
</evidence>
<evidence type="ECO:0000256" key="3">
    <source>
        <dbReference type="ARBA" id="ARBA00012669"/>
    </source>
</evidence>
<protein>
    <recommendedName>
        <fullName evidence="3">quinolinate synthase</fullName>
        <ecNumber evidence="3">2.5.1.72</ecNumber>
    </recommendedName>
</protein>
<evidence type="ECO:0000256" key="1">
    <source>
        <dbReference type="ARBA" id="ARBA00001966"/>
    </source>
</evidence>
<accession>X1L263</accession>
<dbReference type="GO" id="GO:0034628">
    <property type="term" value="P:'de novo' NAD+ biosynthetic process from L-aspartate"/>
    <property type="evidence" value="ECO:0007669"/>
    <property type="project" value="TreeGrafter"/>
</dbReference>
<dbReference type="SUPFAM" id="SSF142754">
    <property type="entry name" value="NadA-like"/>
    <property type="match status" value="1"/>
</dbReference>
<feature type="non-terminal residue" evidence="10">
    <location>
        <position position="106"/>
    </location>
</feature>
<evidence type="ECO:0000256" key="7">
    <source>
        <dbReference type="ARBA" id="ARBA00022723"/>
    </source>
</evidence>
<dbReference type="PANTHER" id="PTHR30573">
    <property type="entry name" value="QUINOLINATE SYNTHETASE A"/>
    <property type="match status" value="1"/>
</dbReference>
<evidence type="ECO:0000313" key="10">
    <source>
        <dbReference type="EMBL" id="GAH96514.1"/>
    </source>
</evidence>
<comment type="cofactor">
    <cofactor evidence="1">
        <name>[4Fe-4S] cluster</name>
        <dbReference type="ChEBI" id="CHEBI:49883"/>
    </cofactor>
</comment>
<keyword evidence="4" id="KW-0004">4Fe-4S</keyword>
<gene>
    <name evidence="10" type="ORF">S03H2_70747</name>
</gene>
<keyword evidence="7" id="KW-0479">Metal-binding</keyword>
<dbReference type="InterPro" id="IPR036094">
    <property type="entry name" value="NadA_sf"/>
</dbReference>
<dbReference type="Gene3D" id="3.40.50.10800">
    <property type="entry name" value="NadA-like"/>
    <property type="match status" value="2"/>
</dbReference>
<keyword evidence="8" id="KW-0408">Iron</keyword>
<comment type="caution">
    <text evidence="10">The sequence shown here is derived from an EMBL/GenBank/DDBJ whole genome shotgun (WGS) entry which is preliminary data.</text>
</comment>
<name>X1L263_9ZZZZ</name>
<keyword evidence="6" id="KW-0808">Transferase</keyword>
<dbReference type="EMBL" id="BARU01047112">
    <property type="protein sequence ID" value="GAH96514.1"/>
    <property type="molecule type" value="Genomic_DNA"/>
</dbReference>
<dbReference type="InterPro" id="IPR003473">
    <property type="entry name" value="NadA"/>
</dbReference>
<evidence type="ECO:0000256" key="4">
    <source>
        <dbReference type="ARBA" id="ARBA00022485"/>
    </source>
</evidence>
<organism evidence="10">
    <name type="scientific">marine sediment metagenome</name>
    <dbReference type="NCBI Taxonomy" id="412755"/>
    <lineage>
        <taxon>unclassified sequences</taxon>
        <taxon>metagenomes</taxon>
        <taxon>ecological metagenomes</taxon>
    </lineage>
</organism>
<dbReference type="EC" id="2.5.1.72" evidence="3"/>
<evidence type="ECO:0000256" key="9">
    <source>
        <dbReference type="ARBA" id="ARBA00023014"/>
    </source>
</evidence>
<dbReference type="PANTHER" id="PTHR30573:SF0">
    <property type="entry name" value="QUINOLINATE SYNTHASE, CHLOROPLASTIC"/>
    <property type="match status" value="1"/>
</dbReference>
<dbReference type="GO" id="GO:0008987">
    <property type="term" value="F:quinolinate synthetase A activity"/>
    <property type="evidence" value="ECO:0007669"/>
    <property type="project" value="InterPro"/>
</dbReference>
<evidence type="ECO:0000256" key="2">
    <source>
        <dbReference type="ARBA" id="ARBA00005065"/>
    </source>
</evidence>
<evidence type="ECO:0000256" key="6">
    <source>
        <dbReference type="ARBA" id="ARBA00022679"/>
    </source>
</evidence>
<dbReference type="UniPathway" id="UPA00253">
    <property type="reaction ID" value="UER00327"/>
</dbReference>
<proteinExistence type="predicted"/>
<dbReference type="AlphaFoldDB" id="X1L263"/>
<dbReference type="Pfam" id="PF02445">
    <property type="entry name" value="NadA"/>
    <property type="match status" value="1"/>
</dbReference>
<reference evidence="10" key="1">
    <citation type="journal article" date="2014" name="Front. Microbiol.">
        <title>High frequency of phylogenetically diverse reductive dehalogenase-homologous genes in deep subseafloor sedimentary metagenomes.</title>
        <authorList>
            <person name="Kawai M."/>
            <person name="Futagami T."/>
            <person name="Toyoda A."/>
            <person name="Takaki Y."/>
            <person name="Nishi S."/>
            <person name="Hori S."/>
            <person name="Arai W."/>
            <person name="Tsubouchi T."/>
            <person name="Morono Y."/>
            <person name="Uchiyama I."/>
            <person name="Ito T."/>
            <person name="Fujiyama A."/>
            <person name="Inagaki F."/>
            <person name="Takami H."/>
        </authorList>
    </citation>
    <scope>NUCLEOTIDE SEQUENCE</scope>
    <source>
        <strain evidence="10">Expedition CK06-06</strain>
    </source>
</reference>
<keyword evidence="9" id="KW-0411">Iron-sulfur</keyword>
<dbReference type="GO" id="GO:0046872">
    <property type="term" value="F:metal ion binding"/>
    <property type="evidence" value="ECO:0007669"/>
    <property type="project" value="UniProtKB-KW"/>
</dbReference>
<comment type="pathway">
    <text evidence="2">Cofactor biosynthesis; NAD(+) biosynthesis; quinolinate from iminoaspartate: step 1/1.</text>
</comment>
<keyword evidence="5" id="KW-0662">Pyridine nucleotide biosynthesis</keyword>
<evidence type="ECO:0000256" key="5">
    <source>
        <dbReference type="ARBA" id="ARBA00022642"/>
    </source>
</evidence>